<dbReference type="InterPro" id="IPR013520">
    <property type="entry name" value="Ribonucl_H"/>
</dbReference>
<evidence type="ECO:0000313" key="5">
    <source>
        <dbReference type="EMBL" id="KAF9595151.1"/>
    </source>
</evidence>
<gene>
    <name evidence="5" type="ORF">IFM89_037580</name>
</gene>
<comment type="caution">
    <text evidence="5">The sequence shown here is derived from an EMBL/GenBank/DDBJ whole genome shotgun (WGS) entry which is preliminary data.</text>
</comment>
<feature type="domain" description="Exonuclease" evidence="4">
    <location>
        <begin position="115"/>
        <end position="363"/>
    </location>
</feature>
<evidence type="ECO:0000256" key="1">
    <source>
        <dbReference type="ARBA" id="ARBA00022722"/>
    </source>
</evidence>
<accession>A0A835LPU0</accession>
<dbReference type="Pfam" id="PF00929">
    <property type="entry name" value="RNase_T"/>
    <property type="match status" value="2"/>
</dbReference>
<evidence type="ECO:0000256" key="3">
    <source>
        <dbReference type="ARBA" id="ARBA00022839"/>
    </source>
</evidence>
<dbReference type="AlphaFoldDB" id="A0A835LPU0"/>
<dbReference type="SMART" id="SM00479">
    <property type="entry name" value="EXOIII"/>
    <property type="match status" value="1"/>
</dbReference>
<evidence type="ECO:0000313" key="6">
    <source>
        <dbReference type="Proteomes" id="UP000631114"/>
    </source>
</evidence>
<dbReference type="EMBL" id="JADFTS010000008">
    <property type="protein sequence ID" value="KAF9595151.1"/>
    <property type="molecule type" value="Genomic_DNA"/>
</dbReference>
<dbReference type="InterPro" id="IPR051274">
    <property type="entry name" value="3-5_Exoribonuclease"/>
</dbReference>
<dbReference type="Proteomes" id="UP000631114">
    <property type="component" value="Unassembled WGS sequence"/>
</dbReference>
<proteinExistence type="predicted"/>
<keyword evidence="1" id="KW-0540">Nuclease</keyword>
<dbReference type="PANTHER" id="PTHR23044:SF61">
    <property type="entry name" value="3'-5' EXORIBONUCLEASE 1-RELATED"/>
    <property type="match status" value="1"/>
</dbReference>
<keyword evidence="2" id="KW-0378">Hydrolase</keyword>
<organism evidence="5 6">
    <name type="scientific">Coptis chinensis</name>
    <dbReference type="NCBI Taxonomy" id="261450"/>
    <lineage>
        <taxon>Eukaryota</taxon>
        <taxon>Viridiplantae</taxon>
        <taxon>Streptophyta</taxon>
        <taxon>Embryophyta</taxon>
        <taxon>Tracheophyta</taxon>
        <taxon>Spermatophyta</taxon>
        <taxon>Magnoliopsida</taxon>
        <taxon>Ranunculales</taxon>
        <taxon>Ranunculaceae</taxon>
        <taxon>Coptidoideae</taxon>
        <taxon>Coptis</taxon>
    </lineage>
</organism>
<dbReference type="GO" id="GO:0003676">
    <property type="term" value="F:nucleic acid binding"/>
    <property type="evidence" value="ECO:0007669"/>
    <property type="project" value="InterPro"/>
</dbReference>
<evidence type="ECO:0000256" key="2">
    <source>
        <dbReference type="ARBA" id="ARBA00022801"/>
    </source>
</evidence>
<name>A0A835LPU0_9MAGN</name>
<keyword evidence="6" id="KW-1185">Reference proteome</keyword>
<dbReference type="OrthoDB" id="448399at2759"/>
<dbReference type="PANTHER" id="PTHR23044">
    <property type="entry name" value="3'-5' EXONUCLEASE ERI1-RELATED"/>
    <property type="match status" value="1"/>
</dbReference>
<dbReference type="InterPro" id="IPR036397">
    <property type="entry name" value="RNaseH_sf"/>
</dbReference>
<evidence type="ECO:0000259" key="4">
    <source>
        <dbReference type="SMART" id="SM00479"/>
    </source>
</evidence>
<sequence>MEKNLYLQNVPELKNGAIANSGNGAVEPASPLNNESFAPPNESYYRPIYKQDICMWSNFHPDFHKVQQNQWNGFESFSSLNREYNFPVGGRVQYLPFWMFSQCYPQEFQFQEFQYFVVMDFEATCDKDRNPHPHEIIEFPSVLVDSVTGQLEASFQTYVRPVYHPHLSDFCKELTGIQQLQCTFYYMTGSLALALALAKKMIHVRSQAEVWNSKHDMIFKSRIEFLQIAILLQFHIVAESLNTCVVPGRKRRSSLSEALVMHDKWLEDKGMKHTNFVVVTWSNWACRVMLESECRFKRIQKPPYFSRWINLRVPFNDVFGGVRCNLKEAVQLAGLAWEGRAHCGLDDARNTARLIAKLYSCGF</sequence>
<reference evidence="5 6" key="1">
    <citation type="submission" date="2020-10" db="EMBL/GenBank/DDBJ databases">
        <title>The Coptis chinensis genome and diversification of protoberbering-type alkaloids.</title>
        <authorList>
            <person name="Wang B."/>
            <person name="Shu S."/>
            <person name="Song C."/>
            <person name="Liu Y."/>
        </authorList>
    </citation>
    <scope>NUCLEOTIDE SEQUENCE [LARGE SCALE GENOMIC DNA]</scope>
    <source>
        <strain evidence="5">HL-2020</strain>
        <tissue evidence="5">Leaf</tissue>
    </source>
</reference>
<dbReference type="InterPro" id="IPR047201">
    <property type="entry name" value="ERI-1_3'hExo-like"/>
</dbReference>
<dbReference type="SUPFAM" id="SSF53098">
    <property type="entry name" value="Ribonuclease H-like"/>
    <property type="match status" value="2"/>
</dbReference>
<feature type="non-terminal residue" evidence="5">
    <location>
        <position position="363"/>
    </location>
</feature>
<keyword evidence="3" id="KW-0269">Exonuclease</keyword>
<dbReference type="CDD" id="cd06133">
    <property type="entry name" value="ERI-1_3'hExo_like"/>
    <property type="match status" value="1"/>
</dbReference>
<dbReference type="InterPro" id="IPR012337">
    <property type="entry name" value="RNaseH-like_sf"/>
</dbReference>
<dbReference type="Gene3D" id="3.30.420.10">
    <property type="entry name" value="Ribonuclease H-like superfamily/Ribonuclease H"/>
    <property type="match status" value="1"/>
</dbReference>
<protein>
    <recommendedName>
        <fullName evidence="4">Exonuclease domain-containing protein</fullName>
    </recommendedName>
</protein>
<dbReference type="GO" id="GO:0000175">
    <property type="term" value="F:3'-5'-RNA exonuclease activity"/>
    <property type="evidence" value="ECO:0007669"/>
    <property type="project" value="InterPro"/>
</dbReference>